<dbReference type="InterPro" id="IPR004107">
    <property type="entry name" value="Integrase_SAM-like_N"/>
</dbReference>
<evidence type="ECO:0000256" key="2">
    <source>
        <dbReference type="ARBA" id="ARBA00008857"/>
    </source>
</evidence>
<comment type="similarity">
    <text evidence="2">Belongs to the 'phage' integrase family.</text>
</comment>
<dbReference type="Proteomes" id="UP000239549">
    <property type="component" value="Unassembled WGS sequence"/>
</dbReference>
<comment type="caution">
    <text evidence="9">The sequence shown here is derived from an EMBL/GenBank/DDBJ whole genome shotgun (WGS) entry which is preliminary data.</text>
</comment>
<dbReference type="Gene3D" id="1.10.443.10">
    <property type="entry name" value="Intergrase catalytic core"/>
    <property type="match status" value="1"/>
</dbReference>
<dbReference type="GO" id="GO:0003677">
    <property type="term" value="F:DNA binding"/>
    <property type="evidence" value="ECO:0007669"/>
    <property type="project" value="UniProtKB-UniRule"/>
</dbReference>
<dbReference type="AlphaFoldDB" id="A0A2L2X780"/>
<dbReference type="PANTHER" id="PTHR30349">
    <property type="entry name" value="PHAGE INTEGRASE-RELATED"/>
    <property type="match status" value="1"/>
</dbReference>
<proteinExistence type="inferred from homology"/>
<feature type="domain" description="Core-binding (CB)" evidence="8">
    <location>
        <begin position="18"/>
        <end position="110"/>
    </location>
</feature>
<sequence length="328" mass="37748">MLPNLTKYNCKETTADAKLLPGLNEDFFYYFKNDLQIRDKSDSTIKSYIADLQGFSRWLKETKNGRFNPDRMTSPNLLEYKQYLLKIKRLAPRSVNRKLAAFRQFLVWANKNELLSNGLPDLPREVRTTQVNIAPKSLIQEQQDDLCRAVEKEKNLRDIAIIKLLLNTGLRVSEVCKLCRCDIDFKPRGGTIVVQGKGQKFRIIPLNAEVRETLSRYFKEYPRGLYDRVFFSTRGILKGSMTTVSVQKMFRKYRNLAGICDTGITVHSLRHTFATRMLEKGRSLVEVQALLGHENINTTAIYTRPNHQSLKAAVDSLCKDQYPEISGI</sequence>
<dbReference type="PANTHER" id="PTHR30349:SF64">
    <property type="entry name" value="PROPHAGE INTEGRASE INTD-RELATED"/>
    <property type="match status" value="1"/>
</dbReference>
<accession>A0A2L2X780</accession>
<dbReference type="GO" id="GO:0015074">
    <property type="term" value="P:DNA integration"/>
    <property type="evidence" value="ECO:0007669"/>
    <property type="project" value="UniProtKB-KW"/>
</dbReference>
<keyword evidence="5" id="KW-0233">DNA recombination</keyword>
<keyword evidence="10" id="KW-1185">Reference proteome</keyword>
<feature type="domain" description="Tyr recombinase" evidence="7">
    <location>
        <begin position="133"/>
        <end position="315"/>
    </location>
</feature>
<evidence type="ECO:0000256" key="5">
    <source>
        <dbReference type="ARBA" id="ARBA00023172"/>
    </source>
</evidence>
<protein>
    <submittedName>
        <fullName evidence="9">Site-specific recombinase XerD</fullName>
    </submittedName>
</protein>
<evidence type="ECO:0000256" key="4">
    <source>
        <dbReference type="ARBA" id="ARBA00023125"/>
    </source>
</evidence>
<dbReference type="RefSeq" id="WP_104370531.1">
    <property type="nucleotide sequence ID" value="NZ_BFAV01000004.1"/>
</dbReference>
<name>A0A2L2X780_9FIRM</name>
<dbReference type="InterPro" id="IPR002104">
    <property type="entry name" value="Integrase_catalytic"/>
</dbReference>
<comment type="function">
    <text evidence="1">Site-specific tyrosine recombinase, which acts by catalyzing the cutting and rejoining of the recombining DNA molecules.</text>
</comment>
<keyword evidence="4 6" id="KW-0238">DNA-binding</keyword>
<dbReference type="InterPro" id="IPR044068">
    <property type="entry name" value="CB"/>
</dbReference>
<dbReference type="Pfam" id="PF00589">
    <property type="entry name" value="Phage_integrase"/>
    <property type="match status" value="1"/>
</dbReference>
<evidence type="ECO:0000313" key="10">
    <source>
        <dbReference type="Proteomes" id="UP000239549"/>
    </source>
</evidence>
<dbReference type="InterPro" id="IPR011010">
    <property type="entry name" value="DNA_brk_join_enz"/>
</dbReference>
<evidence type="ECO:0000256" key="3">
    <source>
        <dbReference type="ARBA" id="ARBA00022908"/>
    </source>
</evidence>
<dbReference type="InterPro" id="IPR013762">
    <property type="entry name" value="Integrase-like_cat_sf"/>
</dbReference>
<dbReference type="PROSITE" id="PS51900">
    <property type="entry name" value="CB"/>
    <property type="match status" value="1"/>
</dbReference>
<evidence type="ECO:0000256" key="1">
    <source>
        <dbReference type="ARBA" id="ARBA00003283"/>
    </source>
</evidence>
<evidence type="ECO:0000256" key="6">
    <source>
        <dbReference type="PROSITE-ProRule" id="PRU01248"/>
    </source>
</evidence>
<dbReference type="InterPro" id="IPR050090">
    <property type="entry name" value="Tyrosine_recombinase_XerCD"/>
</dbReference>
<gene>
    <name evidence="9" type="ORF">DCCM_0112</name>
</gene>
<keyword evidence="3" id="KW-0229">DNA integration</keyword>
<organism evidence="9 10">
    <name type="scientific">Desulfocucumis palustris</name>
    <dbReference type="NCBI Taxonomy" id="1898651"/>
    <lineage>
        <taxon>Bacteria</taxon>
        <taxon>Bacillati</taxon>
        <taxon>Bacillota</taxon>
        <taxon>Clostridia</taxon>
        <taxon>Eubacteriales</taxon>
        <taxon>Desulfocucumaceae</taxon>
        <taxon>Desulfocucumis</taxon>
    </lineage>
</organism>
<dbReference type="Gene3D" id="1.10.150.130">
    <property type="match status" value="1"/>
</dbReference>
<dbReference type="OrthoDB" id="184666at2"/>
<dbReference type="PROSITE" id="PS51898">
    <property type="entry name" value="TYR_RECOMBINASE"/>
    <property type="match status" value="1"/>
</dbReference>
<evidence type="ECO:0000259" key="7">
    <source>
        <dbReference type="PROSITE" id="PS51898"/>
    </source>
</evidence>
<reference evidence="10" key="1">
    <citation type="submission" date="2018-02" db="EMBL/GenBank/DDBJ databases">
        <title>Genome sequence of Desulfocucumis palustris strain NAW-5.</title>
        <authorList>
            <person name="Watanabe M."/>
            <person name="Kojima H."/>
            <person name="Fukui M."/>
        </authorList>
    </citation>
    <scope>NUCLEOTIDE SEQUENCE [LARGE SCALE GENOMIC DNA]</scope>
    <source>
        <strain evidence="10">NAW-5</strain>
    </source>
</reference>
<dbReference type="InterPro" id="IPR010998">
    <property type="entry name" value="Integrase_recombinase_N"/>
</dbReference>
<dbReference type="SUPFAM" id="SSF56349">
    <property type="entry name" value="DNA breaking-rejoining enzymes"/>
    <property type="match status" value="1"/>
</dbReference>
<dbReference type="Pfam" id="PF13495">
    <property type="entry name" value="Phage_int_SAM_4"/>
    <property type="match status" value="1"/>
</dbReference>
<dbReference type="EMBL" id="BFAV01000004">
    <property type="protein sequence ID" value="GBF31928.1"/>
    <property type="molecule type" value="Genomic_DNA"/>
</dbReference>
<evidence type="ECO:0000259" key="8">
    <source>
        <dbReference type="PROSITE" id="PS51900"/>
    </source>
</evidence>
<evidence type="ECO:0000313" key="9">
    <source>
        <dbReference type="EMBL" id="GBF31928.1"/>
    </source>
</evidence>
<dbReference type="GO" id="GO:0006310">
    <property type="term" value="P:DNA recombination"/>
    <property type="evidence" value="ECO:0007669"/>
    <property type="project" value="UniProtKB-KW"/>
</dbReference>